<evidence type="ECO:0000313" key="3">
    <source>
        <dbReference type="Proteomes" id="UP000735302"/>
    </source>
</evidence>
<dbReference type="GO" id="GO:0003964">
    <property type="term" value="F:RNA-directed DNA polymerase activity"/>
    <property type="evidence" value="ECO:0007669"/>
    <property type="project" value="UniProtKB-KW"/>
</dbReference>
<keyword evidence="3" id="KW-1185">Reference proteome</keyword>
<name>A0AAV3Z3H2_9GAST</name>
<organism evidence="2 3">
    <name type="scientific">Plakobranchus ocellatus</name>
    <dbReference type="NCBI Taxonomy" id="259542"/>
    <lineage>
        <taxon>Eukaryota</taxon>
        <taxon>Metazoa</taxon>
        <taxon>Spiralia</taxon>
        <taxon>Lophotrochozoa</taxon>
        <taxon>Mollusca</taxon>
        <taxon>Gastropoda</taxon>
        <taxon>Heterobranchia</taxon>
        <taxon>Euthyneura</taxon>
        <taxon>Panpulmonata</taxon>
        <taxon>Sacoglossa</taxon>
        <taxon>Placobranchoidea</taxon>
        <taxon>Plakobranchidae</taxon>
        <taxon>Plakobranchus</taxon>
    </lineage>
</organism>
<dbReference type="EMBL" id="BLXT01001900">
    <property type="protein sequence ID" value="GFN89017.1"/>
    <property type="molecule type" value="Genomic_DNA"/>
</dbReference>
<dbReference type="Proteomes" id="UP000735302">
    <property type="component" value="Unassembled WGS sequence"/>
</dbReference>
<keyword evidence="2" id="KW-0548">Nucleotidyltransferase</keyword>
<feature type="region of interest" description="Disordered" evidence="1">
    <location>
        <begin position="83"/>
        <end position="110"/>
    </location>
</feature>
<comment type="caution">
    <text evidence="2">The sequence shown here is derived from an EMBL/GenBank/DDBJ whole genome shotgun (WGS) entry which is preliminary data.</text>
</comment>
<evidence type="ECO:0000313" key="2">
    <source>
        <dbReference type="EMBL" id="GFN89017.1"/>
    </source>
</evidence>
<reference evidence="2 3" key="1">
    <citation type="journal article" date="2021" name="Elife">
        <title>Chloroplast acquisition without the gene transfer in kleptoplastic sea slugs, Plakobranchus ocellatus.</title>
        <authorList>
            <person name="Maeda T."/>
            <person name="Takahashi S."/>
            <person name="Yoshida T."/>
            <person name="Shimamura S."/>
            <person name="Takaki Y."/>
            <person name="Nagai Y."/>
            <person name="Toyoda A."/>
            <person name="Suzuki Y."/>
            <person name="Arimoto A."/>
            <person name="Ishii H."/>
            <person name="Satoh N."/>
            <person name="Nishiyama T."/>
            <person name="Hasebe M."/>
            <person name="Maruyama T."/>
            <person name="Minagawa J."/>
            <person name="Obokata J."/>
            <person name="Shigenobu S."/>
        </authorList>
    </citation>
    <scope>NUCLEOTIDE SEQUENCE [LARGE SCALE GENOMIC DNA]</scope>
</reference>
<feature type="compositionally biased region" description="Basic and acidic residues" evidence="1">
    <location>
        <begin position="88"/>
        <end position="98"/>
    </location>
</feature>
<proteinExistence type="predicted"/>
<protein>
    <submittedName>
        <fullName evidence="2">RNA-directed DNA polymerase from mobile element jockey-like</fullName>
    </submittedName>
</protein>
<sequence>MGQSLEVSLDPRLHLWRHIEGVPNSVREKMTILQKLAETNWGATPQSPRTIYVSFSRPVLEYANTVLNLASRTSLGKLERVQNAALRSPEHPNRDPGARSRMLTARPQEG</sequence>
<accession>A0AAV3Z3H2</accession>
<evidence type="ECO:0000256" key="1">
    <source>
        <dbReference type="SAM" id="MobiDB-lite"/>
    </source>
</evidence>
<dbReference type="AlphaFoldDB" id="A0AAV3Z3H2"/>
<keyword evidence="2" id="KW-0808">Transferase</keyword>
<gene>
    <name evidence="2" type="ORF">PoB_001552300</name>
</gene>
<keyword evidence="2" id="KW-0695">RNA-directed DNA polymerase</keyword>